<proteinExistence type="predicted"/>
<evidence type="ECO:0000313" key="1">
    <source>
        <dbReference type="EMBL" id="XFD39568.1"/>
    </source>
</evidence>
<reference evidence="1" key="1">
    <citation type="submission" date="2024-08" db="EMBL/GenBank/DDBJ databases">
        <title>Lentilactobacillus sp. nov., isolated from tree bark.</title>
        <authorList>
            <person name="Phuengjayaem S."/>
            <person name="Tanasupawat S."/>
        </authorList>
    </citation>
    <scope>NUCLEOTIDE SEQUENCE</scope>
    <source>
        <strain evidence="1">SPB1-3</strain>
    </source>
</reference>
<organism evidence="1 2">
    <name type="scientific">Lentilactobacillus terminaliae</name>
    <dbReference type="NCBI Taxonomy" id="3003483"/>
    <lineage>
        <taxon>Bacteria</taxon>
        <taxon>Bacillati</taxon>
        <taxon>Bacillota</taxon>
        <taxon>Bacilli</taxon>
        <taxon>Lactobacillales</taxon>
        <taxon>Lactobacillaceae</taxon>
        <taxon>Lentilactobacillus</taxon>
    </lineage>
</organism>
<dbReference type="EMBL" id="CP168151">
    <property type="protein sequence ID" value="XFD39568.1"/>
    <property type="molecule type" value="Genomic_DNA"/>
</dbReference>
<keyword evidence="2" id="KW-1185">Reference proteome</keyword>
<dbReference type="Proteomes" id="UP001149860">
    <property type="component" value="Chromosome"/>
</dbReference>
<name>A0ACD5DEI9_9LACO</name>
<sequence length="136" mass="15365">MKKVILWGTIVLGMFGIFMTSNTTANAATWHGGVPTFLKSGFWKSNKSEDFFIKFSNPAIYFISDEDSVDIFDGGTIANPRYKKTGKKYIIDNKNAKKQNIISTIRRISKNKAIYHMIARGDDNITTHITRIAKLP</sequence>
<evidence type="ECO:0000313" key="2">
    <source>
        <dbReference type="Proteomes" id="UP001149860"/>
    </source>
</evidence>
<gene>
    <name evidence="1" type="ORF">O0236_009245</name>
</gene>
<protein>
    <submittedName>
        <fullName evidence="1">Uncharacterized protein</fullName>
    </submittedName>
</protein>
<accession>A0ACD5DEI9</accession>